<evidence type="ECO:0000313" key="6">
    <source>
        <dbReference type="Proteomes" id="UP000682134"/>
    </source>
</evidence>
<keyword evidence="2" id="KW-0547">Nucleotide-binding</keyword>
<evidence type="ECO:0000313" key="5">
    <source>
        <dbReference type="EMBL" id="MBP0726600.1"/>
    </source>
</evidence>
<name>A0A940NRR9_9BACI</name>
<protein>
    <submittedName>
        <fullName evidence="5">ABC transporter ATP-binding protein</fullName>
    </submittedName>
</protein>
<keyword evidence="3 5" id="KW-0067">ATP-binding</keyword>
<proteinExistence type="predicted"/>
<dbReference type="SUPFAM" id="SSF52540">
    <property type="entry name" value="P-loop containing nucleoside triphosphate hydrolases"/>
    <property type="match status" value="1"/>
</dbReference>
<dbReference type="InterPro" id="IPR027417">
    <property type="entry name" value="P-loop_NTPase"/>
</dbReference>
<sequence>MIEVSIEEAGYDKNRPIINNIHFSIKRGEMIGLIGENGAGKSTTIKAILGLLPYFKGKTEFANLTPNFAYIPEQPIYYEYLTLWEHIELLASVKNLKREIWEKEATYLLTSFRMEGVKHHYLSNFSKGMKQKVMLMLSILTHPDCYIIDEPFVGLDPRAISEFLKVLKIEKQRGAAILICTHVLDTAEKICDRFLILSKGKLVVEGTLSYIQENCKLIDGSLLDCFDLLLEGEIL</sequence>
<dbReference type="EMBL" id="JAGIYQ010000012">
    <property type="protein sequence ID" value="MBP0726600.1"/>
    <property type="molecule type" value="Genomic_DNA"/>
</dbReference>
<dbReference type="GO" id="GO:0016887">
    <property type="term" value="F:ATP hydrolysis activity"/>
    <property type="evidence" value="ECO:0007669"/>
    <property type="project" value="InterPro"/>
</dbReference>
<dbReference type="GO" id="GO:0005524">
    <property type="term" value="F:ATP binding"/>
    <property type="evidence" value="ECO:0007669"/>
    <property type="project" value="UniProtKB-KW"/>
</dbReference>
<gene>
    <name evidence="5" type="ORF">J5Y03_15670</name>
</gene>
<dbReference type="PROSITE" id="PS50893">
    <property type="entry name" value="ABC_TRANSPORTER_2"/>
    <property type="match status" value="1"/>
</dbReference>
<comment type="caution">
    <text evidence="5">The sequence shown here is derived from an EMBL/GenBank/DDBJ whole genome shotgun (WGS) entry which is preliminary data.</text>
</comment>
<evidence type="ECO:0000259" key="4">
    <source>
        <dbReference type="PROSITE" id="PS50893"/>
    </source>
</evidence>
<dbReference type="SMART" id="SM00382">
    <property type="entry name" value="AAA"/>
    <property type="match status" value="1"/>
</dbReference>
<dbReference type="PANTHER" id="PTHR42939:SF2">
    <property type="entry name" value="ABC-TYPE TRANSPORTER ATP-BINDING PROTEIN ECSA"/>
    <property type="match status" value="1"/>
</dbReference>
<accession>A0A940NRR9</accession>
<keyword evidence="6" id="KW-1185">Reference proteome</keyword>
<dbReference type="RefSeq" id="WP_209406939.1">
    <property type="nucleotide sequence ID" value="NZ_JAGIYQ010000012.1"/>
</dbReference>
<keyword evidence="1" id="KW-0813">Transport</keyword>
<dbReference type="PANTHER" id="PTHR42939">
    <property type="entry name" value="ABC TRANSPORTER ATP-BINDING PROTEIN ALBC-RELATED"/>
    <property type="match status" value="1"/>
</dbReference>
<organism evidence="5 6">
    <name type="scientific">Gottfriedia endophytica</name>
    <dbReference type="NCBI Taxonomy" id="2820819"/>
    <lineage>
        <taxon>Bacteria</taxon>
        <taxon>Bacillati</taxon>
        <taxon>Bacillota</taxon>
        <taxon>Bacilli</taxon>
        <taxon>Bacillales</taxon>
        <taxon>Bacillaceae</taxon>
        <taxon>Gottfriedia</taxon>
    </lineage>
</organism>
<dbReference type="Pfam" id="PF00005">
    <property type="entry name" value="ABC_tran"/>
    <property type="match status" value="1"/>
</dbReference>
<evidence type="ECO:0000256" key="3">
    <source>
        <dbReference type="ARBA" id="ARBA00022840"/>
    </source>
</evidence>
<feature type="domain" description="ABC transporter" evidence="4">
    <location>
        <begin position="1"/>
        <end position="224"/>
    </location>
</feature>
<dbReference type="CDD" id="cd03230">
    <property type="entry name" value="ABC_DR_subfamily_A"/>
    <property type="match status" value="1"/>
</dbReference>
<reference evidence="5" key="1">
    <citation type="submission" date="2021-04" db="EMBL/GenBank/DDBJ databases">
        <title>Genome seq and assembly of Bacillus sp.</title>
        <authorList>
            <person name="Chhetri G."/>
        </authorList>
    </citation>
    <scope>NUCLEOTIDE SEQUENCE</scope>
    <source>
        <strain evidence="5">RG28</strain>
    </source>
</reference>
<dbReference type="InterPro" id="IPR003439">
    <property type="entry name" value="ABC_transporter-like_ATP-bd"/>
</dbReference>
<evidence type="ECO:0000256" key="2">
    <source>
        <dbReference type="ARBA" id="ARBA00022741"/>
    </source>
</evidence>
<dbReference type="Gene3D" id="3.40.50.300">
    <property type="entry name" value="P-loop containing nucleotide triphosphate hydrolases"/>
    <property type="match status" value="1"/>
</dbReference>
<dbReference type="AlphaFoldDB" id="A0A940NRR9"/>
<dbReference type="InterPro" id="IPR051782">
    <property type="entry name" value="ABC_Transporter_VariousFunc"/>
</dbReference>
<dbReference type="InterPro" id="IPR003593">
    <property type="entry name" value="AAA+_ATPase"/>
</dbReference>
<evidence type="ECO:0000256" key="1">
    <source>
        <dbReference type="ARBA" id="ARBA00022448"/>
    </source>
</evidence>
<dbReference type="Proteomes" id="UP000682134">
    <property type="component" value="Unassembled WGS sequence"/>
</dbReference>